<accession>A0A210PT86</accession>
<keyword evidence="4" id="KW-1133">Transmembrane helix</keyword>
<organism evidence="7 8">
    <name type="scientific">Mizuhopecten yessoensis</name>
    <name type="common">Japanese scallop</name>
    <name type="synonym">Patinopecten yessoensis</name>
    <dbReference type="NCBI Taxonomy" id="6573"/>
    <lineage>
        <taxon>Eukaryota</taxon>
        <taxon>Metazoa</taxon>
        <taxon>Spiralia</taxon>
        <taxon>Lophotrochozoa</taxon>
        <taxon>Mollusca</taxon>
        <taxon>Bivalvia</taxon>
        <taxon>Autobranchia</taxon>
        <taxon>Pteriomorphia</taxon>
        <taxon>Pectinida</taxon>
        <taxon>Pectinoidea</taxon>
        <taxon>Pectinidae</taxon>
        <taxon>Mizuhopecten</taxon>
    </lineage>
</organism>
<name>A0A210PT86_MIZYE</name>
<evidence type="ECO:0000259" key="6">
    <source>
        <dbReference type="PROSITE" id="PS51233"/>
    </source>
</evidence>
<dbReference type="PANTHER" id="PTHR14949:SF54">
    <property type="entry name" value="VWFD DOMAIN-CONTAINING PROTEIN"/>
    <property type="match status" value="1"/>
</dbReference>
<proteinExistence type="predicted"/>
<reference evidence="7 8" key="1">
    <citation type="journal article" date="2017" name="Nat. Ecol. Evol.">
        <title>Scallop genome provides insights into evolution of bilaterian karyotype and development.</title>
        <authorList>
            <person name="Wang S."/>
            <person name="Zhang J."/>
            <person name="Jiao W."/>
            <person name="Li J."/>
            <person name="Xun X."/>
            <person name="Sun Y."/>
            <person name="Guo X."/>
            <person name="Huan P."/>
            <person name="Dong B."/>
            <person name="Zhang L."/>
            <person name="Hu X."/>
            <person name="Sun X."/>
            <person name="Wang J."/>
            <person name="Zhao C."/>
            <person name="Wang Y."/>
            <person name="Wang D."/>
            <person name="Huang X."/>
            <person name="Wang R."/>
            <person name="Lv J."/>
            <person name="Li Y."/>
            <person name="Zhang Z."/>
            <person name="Liu B."/>
            <person name="Lu W."/>
            <person name="Hui Y."/>
            <person name="Liang J."/>
            <person name="Zhou Z."/>
            <person name="Hou R."/>
            <person name="Li X."/>
            <person name="Liu Y."/>
            <person name="Li H."/>
            <person name="Ning X."/>
            <person name="Lin Y."/>
            <person name="Zhao L."/>
            <person name="Xing Q."/>
            <person name="Dou J."/>
            <person name="Li Y."/>
            <person name="Mao J."/>
            <person name="Guo H."/>
            <person name="Dou H."/>
            <person name="Li T."/>
            <person name="Mu C."/>
            <person name="Jiang W."/>
            <person name="Fu Q."/>
            <person name="Fu X."/>
            <person name="Miao Y."/>
            <person name="Liu J."/>
            <person name="Yu Q."/>
            <person name="Li R."/>
            <person name="Liao H."/>
            <person name="Li X."/>
            <person name="Kong Y."/>
            <person name="Jiang Z."/>
            <person name="Chourrout D."/>
            <person name="Li R."/>
            <person name="Bao Z."/>
        </authorList>
    </citation>
    <scope>NUCLEOTIDE SEQUENCE [LARGE SCALE GENOMIC DNA]</scope>
    <source>
        <strain evidence="7 8">PY_sf001</strain>
    </source>
</reference>
<gene>
    <name evidence="7" type="ORF">KP79_PYT13308</name>
</gene>
<dbReference type="InterPro" id="IPR050969">
    <property type="entry name" value="Dev_Signal_Modulators"/>
</dbReference>
<feature type="region of interest" description="Disordered" evidence="3">
    <location>
        <begin position="998"/>
        <end position="1025"/>
    </location>
</feature>
<feature type="region of interest" description="Disordered" evidence="3">
    <location>
        <begin position="1092"/>
        <end position="1123"/>
    </location>
</feature>
<evidence type="ECO:0000313" key="8">
    <source>
        <dbReference type="Proteomes" id="UP000242188"/>
    </source>
</evidence>
<dbReference type="Gene3D" id="2.60.120.260">
    <property type="entry name" value="Galactose-binding domain-like"/>
    <property type="match status" value="1"/>
</dbReference>
<dbReference type="AlphaFoldDB" id="A0A210PT86"/>
<feature type="signal peptide" evidence="5">
    <location>
        <begin position="1"/>
        <end position="22"/>
    </location>
</feature>
<keyword evidence="1 5" id="KW-0732">Signal</keyword>
<dbReference type="InterPro" id="IPR058727">
    <property type="entry name" value="Helical_Vwde"/>
</dbReference>
<feature type="domain" description="VWFD" evidence="6">
    <location>
        <begin position="438"/>
        <end position="619"/>
    </location>
</feature>
<dbReference type="PROSITE" id="PS51233">
    <property type="entry name" value="VWFD"/>
    <property type="match status" value="1"/>
</dbReference>
<dbReference type="InterPro" id="IPR001846">
    <property type="entry name" value="VWF_type-D"/>
</dbReference>
<dbReference type="PANTHER" id="PTHR14949">
    <property type="entry name" value="EGF-LIKE-DOMAIN, MULTIPLE 7, 8"/>
    <property type="match status" value="1"/>
</dbReference>
<dbReference type="OrthoDB" id="10001041at2759"/>
<dbReference type="GO" id="GO:0009986">
    <property type="term" value="C:cell surface"/>
    <property type="evidence" value="ECO:0007669"/>
    <property type="project" value="TreeGrafter"/>
</dbReference>
<dbReference type="InterPro" id="IPR057774">
    <property type="entry name" value="D8C_UMOD/GP2/OIT3-like"/>
</dbReference>
<comment type="caution">
    <text evidence="7">The sequence shown here is derived from an EMBL/GenBank/DDBJ whole genome shotgun (WGS) entry which is preliminary data.</text>
</comment>
<feature type="chain" id="PRO_5013256304" evidence="5">
    <location>
        <begin position="23"/>
        <end position="1255"/>
    </location>
</feature>
<dbReference type="Pfam" id="PF00094">
    <property type="entry name" value="VWD"/>
    <property type="match status" value="1"/>
</dbReference>
<keyword evidence="4" id="KW-0812">Transmembrane</keyword>
<keyword evidence="2" id="KW-1015">Disulfide bond</keyword>
<evidence type="ECO:0000256" key="3">
    <source>
        <dbReference type="SAM" id="MobiDB-lite"/>
    </source>
</evidence>
<dbReference type="GO" id="GO:0005102">
    <property type="term" value="F:signaling receptor binding"/>
    <property type="evidence" value="ECO:0007669"/>
    <property type="project" value="TreeGrafter"/>
</dbReference>
<evidence type="ECO:0000256" key="1">
    <source>
        <dbReference type="ARBA" id="ARBA00022729"/>
    </source>
</evidence>
<keyword evidence="8" id="KW-1185">Reference proteome</keyword>
<sequence>MLLITVKAILLAFFSLLQYTAAQDPCLSTTYHLLDDSWRSSENDGSDASFFQCDASLTERWYRPVSGAGVTMPTAAPDLNKCGTQYPIWMNDVLPDTSNITSVTVCMRHVFAACQQTWSIRVKKCSSFYVYELKQTNLCAAAYCFGSELPCPVGQSSDTGFTPGCGVAPNVTLNAVVIPGLNATSGEAFGQPVIIKEIQFQCNIEDSSDEDLTAYVYDVQWYINDNSIVTHRNIPYANITESALRQSQWINTFTLGFLVKCAVRVRDVPDGPPTPYSYSSAFYAGFTTDASQYTVLESGSINVTVRLTIPIDCMYPATSTPAEIADFEENHCSLTIRVRTPTYYEDGHLKCTASGVTDDPVTFQNEGCGIVFPFHDWNIPRTLQVFGAADNTVNTMDSRSSYIRFRADNGILNPAWGFATKPDIQIVVEDQDKLIAGKTCTTRTDPHIWTFDGRYMSFQQFGEFILFKHDTLPIQVHAVFDRCPGIWGSCICGIAIRNQDAVFIINLCRNMVGSPWISGSSNTNRYIEMRACDDTHMTVTSSGSTYSVTLPSGTSMKIAIRGVSFISYIIIKPSLMDWKSSSGLCGFLDGIWTNDFRQRDGTITNNFGFDWRLNPALDGNSLFAVSEPLTDIPLPPLQYCRCSVDSDNPQAFSSQVLCNITSTITACTRRTSSAGYVQECDKARARRDTRAYSYRYRRSTEEEGFDIAKFDVILDEQYANIVQNYTWQNGWTESLAEQSCRETMNDDPMLNKCKGVLPGMNDALEEGMNDCINDIKISGGSEFLKATVESLKSSCLVEASRFENLTTQGSENSNGTTFLDELLELSCPNDCSENGNCTNGKCVCYTGFYGEECALERDTIPEILHGGMTCSTDKKSCKNFVISGSNFLDVNLTCQARLIKVYVDRWEFLGAPILFPARYLNGINCVCIIPDSVRRRRAADDVFGEGYLISISNDGINFSNESTIVTYDSTCYDCDATNISCTQLESCVSTTTLASTEAASSTEQSPVTEMDIQTSSPDNAVTKTTSLPTDHLTTLTATASGYESRTVTIQSSSTSTDSFTGTVQPSSITNYSVTETIQPSPTRTDIGTLTIQPSPVGVPSGTATIQPTLTTTTSESLQNKSRDKEDDLPLAAMVGGTAAGIVFILAITTSLLCWKSSKSKKSKIGLSNADMTECPTRERYKAESDVLTSRPSSASGIAFHLKHRTHVGHIDFICTSTRHNCDKKNLEYGIDLFTIKSSGNWVSAKSLSTAFYESE</sequence>
<dbReference type="Pfam" id="PF23106">
    <property type="entry name" value="EGF_Teneurin"/>
    <property type="match status" value="1"/>
</dbReference>
<evidence type="ECO:0000256" key="2">
    <source>
        <dbReference type="ARBA" id="ARBA00023157"/>
    </source>
</evidence>
<dbReference type="Pfam" id="PF26129">
    <property type="entry name" value="Vwde"/>
    <property type="match status" value="1"/>
</dbReference>
<keyword evidence="4" id="KW-0472">Membrane</keyword>
<protein>
    <submittedName>
        <fullName evidence="7">von Willebrand factor D and EGF domain-containing protein</fullName>
    </submittedName>
</protein>
<dbReference type="PROSITE" id="PS01186">
    <property type="entry name" value="EGF_2"/>
    <property type="match status" value="1"/>
</dbReference>
<dbReference type="GO" id="GO:0005576">
    <property type="term" value="C:extracellular region"/>
    <property type="evidence" value="ECO:0007669"/>
    <property type="project" value="TreeGrafter"/>
</dbReference>
<feature type="transmembrane region" description="Helical" evidence="4">
    <location>
        <begin position="1130"/>
        <end position="1154"/>
    </location>
</feature>
<dbReference type="InterPro" id="IPR000742">
    <property type="entry name" value="EGF"/>
</dbReference>
<dbReference type="STRING" id="6573.A0A210PT86"/>
<evidence type="ECO:0000256" key="4">
    <source>
        <dbReference type="SAM" id="Phobius"/>
    </source>
</evidence>
<evidence type="ECO:0000313" key="7">
    <source>
        <dbReference type="EMBL" id="OWF39664.1"/>
    </source>
</evidence>
<dbReference type="Pfam" id="PF23283">
    <property type="entry name" value="D8C_UMOD"/>
    <property type="match status" value="1"/>
</dbReference>
<dbReference type="EMBL" id="NEDP02005516">
    <property type="protein sequence ID" value="OWF39664.1"/>
    <property type="molecule type" value="Genomic_DNA"/>
</dbReference>
<feature type="compositionally biased region" description="Polar residues" evidence="3">
    <location>
        <begin position="1011"/>
        <end position="1025"/>
    </location>
</feature>
<dbReference type="Proteomes" id="UP000242188">
    <property type="component" value="Unassembled WGS sequence"/>
</dbReference>
<evidence type="ECO:0000256" key="5">
    <source>
        <dbReference type="SAM" id="SignalP"/>
    </source>
</evidence>
<feature type="compositionally biased region" description="Low complexity" evidence="3">
    <location>
        <begin position="1102"/>
        <end position="1113"/>
    </location>
</feature>